<sequence length="261" mass="28661">MTQTAANRALRRIKRFLTRTPDPEPRYRPNRRALFYPGQAKDGPVFITYHGGGWVGGRAEDQVAWSQSFARMGRAAYSVEYSTYENSGGSLDASLDDAVAAAAFIVRRHKRAPLVFVGHSAGAPLAFWACLAHQAQLAGLILFSPVTDLSNEGFGNRQIPPGGRKDASPQHNLSRLHIGARAPFLLMFHGAEDDTVPPSQPQKFLQSWQDAGSEVARLITYPDQKHGFQNLNAPRITVQTDLEAAMADLGHYRRPAFLAPA</sequence>
<dbReference type="SUPFAM" id="SSF53474">
    <property type="entry name" value="alpha/beta-Hydrolases"/>
    <property type="match status" value="1"/>
</dbReference>
<keyword evidence="4" id="KW-1185">Reference proteome</keyword>
<dbReference type="InterPro" id="IPR050300">
    <property type="entry name" value="GDXG_lipolytic_enzyme"/>
</dbReference>
<keyword evidence="1 3" id="KW-0378">Hydrolase</keyword>
<dbReference type="GO" id="GO:0006508">
    <property type="term" value="P:proteolysis"/>
    <property type="evidence" value="ECO:0007669"/>
    <property type="project" value="InterPro"/>
</dbReference>
<dbReference type="STRING" id="398580.Dshi_1764"/>
<evidence type="ECO:0000313" key="4">
    <source>
        <dbReference type="Proteomes" id="UP000006833"/>
    </source>
</evidence>
<dbReference type="PANTHER" id="PTHR48081">
    <property type="entry name" value="AB HYDROLASE SUPERFAMILY PROTEIN C4A8.06C"/>
    <property type="match status" value="1"/>
</dbReference>
<dbReference type="eggNOG" id="COG0657">
    <property type="taxonomic scope" value="Bacteria"/>
</dbReference>
<dbReference type="RefSeq" id="WP_012178436.1">
    <property type="nucleotide sequence ID" value="NC_009952.1"/>
</dbReference>
<dbReference type="InterPro" id="IPR029058">
    <property type="entry name" value="AB_hydrolase_fold"/>
</dbReference>
<name>A8LMG1_DINSH</name>
<accession>A8LMG1</accession>
<feature type="domain" description="Peptidase S9 prolyl oligopeptidase catalytic" evidence="2">
    <location>
        <begin position="93"/>
        <end position="234"/>
    </location>
</feature>
<evidence type="ECO:0000259" key="2">
    <source>
        <dbReference type="Pfam" id="PF00326"/>
    </source>
</evidence>
<proteinExistence type="predicted"/>
<dbReference type="EMBL" id="CP000830">
    <property type="protein sequence ID" value="ABV93506.1"/>
    <property type="molecule type" value="Genomic_DNA"/>
</dbReference>
<dbReference type="AlphaFoldDB" id="A8LMG1"/>
<dbReference type="Pfam" id="PF00326">
    <property type="entry name" value="Peptidase_S9"/>
    <property type="match status" value="1"/>
</dbReference>
<evidence type="ECO:0000313" key="3">
    <source>
        <dbReference type="EMBL" id="ABV93506.1"/>
    </source>
</evidence>
<dbReference type="HOGENOM" id="CLU_1064498_0_0_5"/>
<dbReference type="OrthoDB" id="981508at2"/>
<reference evidence="4" key="1">
    <citation type="journal article" date="2010" name="ISME J.">
        <title>The complete genome sequence of the algal symbiont Dinoroseobacter shibae: a hitchhiker's guide to life in the sea.</title>
        <authorList>
            <person name="Wagner-Dobler I."/>
            <person name="Ballhausen B."/>
            <person name="Berger M."/>
            <person name="Brinkhoff T."/>
            <person name="Buchholz I."/>
            <person name="Bunk B."/>
            <person name="Cypionka H."/>
            <person name="Daniel R."/>
            <person name="Drepper T."/>
            <person name="Gerdts G."/>
            <person name="Hahnke S."/>
            <person name="Han C."/>
            <person name="Jahn D."/>
            <person name="Kalhoefer D."/>
            <person name="Kiss H."/>
            <person name="Klenk H.P."/>
            <person name="Kyrpides N."/>
            <person name="Liebl W."/>
            <person name="Liesegang H."/>
            <person name="Meincke L."/>
            <person name="Pati A."/>
            <person name="Petersen J."/>
            <person name="Piekarski T."/>
            <person name="Pommerenke C."/>
            <person name="Pradella S."/>
            <person name="Pukall R."/>
            <person name="Rabus R."/>
            <person name="Stackebrandt E."/>
            <person name="Thole S."/>
            <person name="Thompson L."/>
            <person name="Tielen P."/>
            <person name="Tomasch J."/>
            <person name="von Jan M."/>
            <person name="Wanphrut N."/>
            <person name="Wichels A."/>
            <person name="Zech H."/>
            <person name="Simon M."/>
        </authorList>
    </citation>
    <scope>NUCLEOTIDE SEQUENCE [LARGE SCALE GENOMIC DNA]</scope>
    <source>
        <strain evidence="4">DSM 16493 / NCIMB 14021 / DFL 12</strain>
    </source>
</reference>
<dbReference type="Gene3D" id="3.40.50.1820">
    <property type="entry name" value="alpha/beta hydrolase"/>
    <property type="match status" value="1"/>
</dbReference>
<protein>
    <submittedName>
        <fullName evidence="3">Putative hydrolase</fullName>
    </submittedName>
</protein>
<dbReference type="InterPro" id="IPR001375">
    <property type="entry name" value="Peptidase_S9_cat"/>
</dbReference>
<dbReference type="GO" id="GO:0008236">
    <property type="term" value="F:serine-type peptidase activity"/>
    <property type="evidence" value="ECO:0007669"/>
    <property type="project" value="InterPro"/>
</dbReference>
<dbReference type="KEGG" id="dsh:Dshi_1764"/>
<organism evidence="3 4">
    <name type="scientific">Dinoroseobacter shibae (strain DSM 16493 / NCIMB 14021 / DFL 12)</name>
    <dbReference type="NCBI Taxonomy" id="398580"/>
    <lineage>
        <taxon>Bacteria</taxon>
        <taxon>Pseudomonadati</taxon>
        <taxon>Pseudomonadota</taxon>
        <taxon>Alphaproteobacteria</taxon>
        <taxon>Rhodobacterales</taxon>
        <taxon>Roseobacteraceae</taxon>
        <taxon>Dinoroseobacter</taxon>
    </lineage>
</organism>
<gene>
    <name evidence="3" type="ordered locus">Dshi_1764</name>
</gene>
<evidence type="ECO:0000256" key="1">
    <source>
        <dbReference type="ARBA" id="ARBA00022801"/>
    </source>
</evidence>
<dbReference type="Proteomes" id="UP000006833">
    <property type="component" value="Chromosome"/>
</dbReference>